<keyword evidence="1" id="KW-1133">Transmembrane helix</keyword>
<dbReference type="Proteomes" id="UP000714380">
    <property type="component" value="Unassembled WGS sequence"/>
</dbReference>
<feature type="transmembrane region" description="Helical" evidence="1">
    <location>
        <begin position="141"/>
        <end position="160"/>
    </location>
</feature>
<feature type="transmembrane region" description="Helical" evidence="1">
    <location>
        <begin position="196"/>
        <end position="219"/>
    </location>
</feature>
<keyword evidence="1" id="KW-0812">Transmembrane</keyword>
<name>A0ABS7ZKX9_9GAMM</name>
<keyword evidence="2" id="KW-0732">Signal</keyword>
<protein>
    <submittedName>
        <fullName evidence="3">DUF1461 domain-containing protein</fullName>
    </submittedName>
</protein>
<evidence type="ECO:0000313" key="3">
    <source>
        <dbReference type="EMBL" id="MCA6062376.1"/>
    </source>
</evidence>
<sequence length="226" mass="25511">MALISLLCASLAVSWQLQASVGYGYSFWYKALAIDEHIDHFAPQNRYKRGFAQLSDEERIRAFDEIAHAVHSQGNGLAEIRYSANGREIQLLREPEIVHLNDVARLIDTMTLAGAALTLLGAFLTFALVRRDIRPDWRRQLAILCGVLALGLALVFLVGAKDVFYQLHVWIFPENHQWFFYYQESLMSTLMKAPDLFGGIAIAILTGGLLVFSLILLALHRIQRKP</sequence>
<keyword evidence="4" id="KW-1185">Reference proteome</keyword>
<dbReference type="EMBL" id="JAEDAH010000008">
    <property type="protein sequence ID" value="MCA6062376.1"/>
    <property type="molecule type" value="Genomic_DNA"/>
</dbReference>
<proteinExistence type="predicted"/>
<comment type="caution">
    <text evidence="3">The sequence shown here is derived from an EMBL/GenBank/DDBJ whole genome shotgun (WGS) entry which is preliminary data.</text>
</comment>
<reference evidence="3 4" key="1">
    <citation type="submission" date="2020-12" db="EMBL/GenBank/DDBJ databases">
        <title>Novel Thalassolituus-related marine hydrocarbonoclastic bacteria mediated algae-derived hydrocarbons mineralization in twilight zone of the northern South China Sea.</title>
        <authorList>
            <person name="Dong C."/>
        </authorList>
    </citation>
    <scope>NUCLEOTIDE SEQUENCE [LARGE SCALE GENOMIC DNA]</scope>
    <source>
        <strain evidence="3 4">IMCC1826</strain>
    </source>
</reference>
<organism evidence="3 4">
    <name type="scientific">Thalassolituus marinus</name>
    <dbReference type="NCBI Taxonomy" id="671053"/>
    <lineage>
        <taxon>Bacteria</taxon>
        <taxon>Pseudomonadati</taxon>
        <taxon>Pseudomonadota</taxon>
        <taxon>Gammaproteobacteria</taxon>
        <taxon>Oceanospirillales</taxon>
        <taxon>Oceanospirillaceae</taxon>
        <taxon>Thalassolituus</taxon>
    </lineage>
</organism>
<dbReference type="InterPro" id="IPR010178">
    <property type="entry name" value="Lit"/>
</dbReference>
<feature type="transmembrane region" description="Helical" evidence="1">
    <location>
        <begin position="110"/>
        <end position="129"/>
    </location>
</feature>
<dbReference type="Pfam" id="PF07314">
    <property type="entry name" value="Lit"/>
    <property type="match status" value="1"/>
</dbReference>
<feature type="chain" id="PRO_5046112068" evidence="2">
    <location>
        <begin position="20"/>
        <end position="226"/>
    </location>
</feature>
<evidence type="ECO:0000256" key="1">
    <source>
        <dbReference type="SAM" id="Phobius"/>
    </source>
</evidence>
<dbReference type="RefSeq" id="WP_225671309.1">
    <property type="nucleotide sequence ID" value="NZ_JAEDAH010000008.1"/>
</dbReference>
<keyword evidence="1" id="KW-0472">Membrane</keyword>
<feature type="signal peptide" evidence="2">
    <location>
        <begin position="1"/>
        <end position="19"/>
    </location>
</feature>
<evidence type="ECO:0000313" key="4">
    <source>
        <dbReference type="Proteomes" id="UP000714380"/>
    </source>
</evidence>
<gene>
    <name evidence="3" type="ORF">I9W95_02030</name>
</gene>
<accession>A0ABS7ZKX9</accession>
<evidence type="ECO:0000256" key="2">
    <source>
        <dbReference type="SAM" id="SignalP"/>
    </source>
</evidence>